<comment type="caution">
    <text evidence="2">The sequence shown here is derived from an EMBL/GenBank/DDBJ whole genome shotgun (WGS) entry which is preliminary data.</text>
</comment>
<dbReference type="InterPro" id="IPR018247">
    <property type="entry name" value="EF_Hand_1_Ca_BS"/>
</dbReference>
<feature type="compositionally biased region" description="Acidic residues" evidence="1">
    <location>
        <begin position="296"/>
        <end position="313"/>
    </location>
</feature>
<feature type="compositionally biased region" description="Basic and acidic residues" evidence="1">
    <location>
        <begin position="282"/>
        <end position="295"/>
    </location>
</feature>
<feature type="compositionally biased region" description="Acidic residues" evidence="1">
    <location>
        <begin position="249"/>
        <end position="263"/>
    </location>
</feature>
<name>A0A0F9R160_9ZZZZ</name>
<protein>
    <recommendedName>
        <fullName evidence="3">EF-hand domain-containing protein</fullName>
    </recommendedName>
</protein>
<sequence length="518" mass="58454">MPSKSKKQARMMTAVCKSPSFRQKVGISKKVGCDFHKADKGKYHEEINTDERDRNGVNEMSDKQLDEKLRFGKAKEEISTGAAPDIGRLMKMAGIQKQLDDDRENGKLDIRGILTGVAKGDIDISEADARLQELAGITTKIAEISSKIQQDRLSLIQEIEQQLKEKETHLVEDALGDKMKGMSDTQLQKIIDDMEDEEVSGSAALQFRAARSELGRRKNTNESIELDEDSESYLAARDKAIKKAMGKDTDEDSEVDENKEEVDEGKKRDVDGDGDIDSDDYLAARDKAIKKSKGEEVDEAKDEEVDEDKEEVDESHWWNEGSNETERLRQLAGLKAEAFTETVHEEEVDEGKKRDVDGDGDIDSDDYLAAKDQAIKKSMKKEDVDTKDSPVISEEEIERKYFRELDTFKQGSLSRYMAEMIVDEMKKGKTDEEISEELSFDIDEVSYIVEFARERAAEAKTVGGKWGIERASDKEDRLIARLDKKDTGDARIAKPKPRKRDKYDALAAKHGLSDSARR</sequence>
<feature type="region of interest" description="Disordered" evidence="1">
    <location>
        <begin position="210"/>
        <end position="367"/>
    </location>
</feature>
<evidence type="ECO:0008006" key="3">
    <source>
        <dbReference type="Google" id="ProtNLM"/>
    </source>
</evidence>
<organism evidence="2">
    <name type="scientific">marine sediment metagenome</name>
    <dbReference type="NCBI Taxonomy" id="412755"/>
    <lineage>
        <taxon>unclassified sequences</taxon>
        <taxon>metagenomes</taxon>
        <taxon>ecological metagenomes</taxon>
    </lineage>
</organism>
<feature type="compositionally biased region" description="Basic and acidic residues" evidence="1">
    <location>
        <begin position="342"/>
        <end position="357"/>
    </location>
</feature>
<dbReference type="PROSITE" id="PS00018">
    <property type="entry name" value="EF_HAND_1"/>
    <property type="match status" value="2"/>
</dbReference>
<evidence type="ECO:0000313" key="2">
    <source>
        <dbReference type="EMBL" id="KKN48489.1"/>
    </source>
</evidence>
<accession>A0A0F9R160</accession>
<feature type="compositionally biased region" description="Basic and acidic residues" evidence="1">
    <location>
        <begin position="210"/>
        <end position="220"/>
    </location>
</feature>
<reference evidence="2" key="1">
    <citation type="journal article" date="2015" name="Nature">
        <title>Complex archaea that bridge the gap between prokaryotes and eukaryotes.</title>
        <authorList>
            <person name="Spang A."/>
            <person name="Saw J.H."/>
            <person name="Jorgensen S.L."/>
            <person name="Zaremba-Niedzwiedzka K."/>
            <person name="Martijn J."/>
            <person name="Lind A.E."/>
            <person name="van Eijk R."/>
            <person name="Schleper C."/>
            <person name="Guy L."/>
            <person name="Ettema T.J."/>
        </authorList>
    </citation>
    <scope>NUCLEOTIDE SEQUENCE</scope>
</reference>
<dbReference type="AlphaFoldDB" id="A0A0F9R160"/>
<feature type="region of interest" description="Disordered" evidence="1">
    <location>
        <begin position="486"/>
        <end position="518"/>
    </location>
</feature>
<evidence type="ECO:0000256" key="1">
    <source>
        <dbReference type="SAM" id="MobiDB-lite"/>
    </source>
</evidence>
<dbReference type="EMBL" id="LAZR01001218">
    <property type="protein sequence ID" value="KKN48489.1"/>
    <property type="molecule type" value="Genomic_DNA"/>
</dbReference>
<gene>
    <name evidence="2" type="ORF">LCGC14_0652420</name>
</gene>
<proteinExistence type="predicted"/>
<feature type="compositionally biased region" description="Basic and acidic residues" evidence="1">
    <location>
        <begin position="236"/>
        <end position="248"/>
    </location>
</feature>